<evidence type="ECO:0000256" key="1">
    <source>
        <dbReference type="SAM" id="Phobius"/>
    </source>
</evidence>
<dbReference type="PATRIC" id="fig|558151.6.peg.4715"/>
<sequence>MKNYQFYRKDGTLFIFKNQPVFIFILAILMFIAAGMVYKIRLPLLGVVLIAFGVLIIVNFFAKKLVIDTVQKTVTGKHSIFVPAKTYSFADFTGFRVVAMKYMGFITTNVMLAIHFNVNGKEEKLTIGQALTHKGIQKMVNETEDIMSLNENIR</sequence>
<dbReference type="Proteomes" id="UP000036261">
    <property type="component" value="Unassembled WGS sequence"/>
</dbReference>
<accession>A0A0J7HY51</accession>
<keyword evidence="1" id="KW-0472">Membrane</keyword>
<comment type="caution">
    <text evidence="2">The sequence shown here is derived from an EMBL/GenBank/DDBJ whole genome shotgun (WGS) entry which is preliminary data.</text>
</comment>
<name>A0A0J7HY51_9FLAO</name>
<reference evidence="2 3" key="1">
    <citation type="journal article" date="2013" name="Int. J. Syst. Evol. Microbiol.">
        <title>Chryseobacterium angstadtii sp. nov., isolated from a newt tank.</title>
        <authorList>
            <person name="Kirk K.E."/>
            <person name="Hoffman J.A."/>
            <person name="Smith K.A."/>
            <person name="Strahan B.L."/>
            <person name="Failor K.C."/>
            <person name="Krebs J.E."/>
            <person name="Gale A.N."/>
            <person name="Do T.D."/>
            <person name="Sontag T.C."/>
            <person name="Batties A.M."/>
            <person name="Mistiszyn K."/>
            <person name="Newman J.D."/>
        </authorList>
    </citation>
    <scope>NUCLEOTIDE SEQUENCE [LARGE SCALE GENOMIC DNA]</scope>
    <source>
        <strain evidence="2 3">KM</strain>
    </source>
</reference>
<evidence type="ECO:0008006" key="4">
    <source>
        <dbReference type="Google" id="ProtNLM"/>
    </source>
</evidence>
<keyword evidence="1" id="KW-0812">Transmembrane</keyword>
<feature type="transmembrane region" description="Helical" evidence="1">
    <location>
        <begin position="21"/>
        <end position="38"/>
    </location>
</feature>
<organism evidence="2 3">
    <name type="scientific">Chryseobacterium angstadtii</name>
    <dbReference type="NCBI Taxonomy" id="558151"/>
    <lineage>
        <taxon>Bacteria</taxon>
        <taxon>Pseudomonadati</taxon>
        <taxon>Bacteroidota</taxon>
        <taxon>Flavobacteriia</taxon>
        <taxon>Flavobacteriales</taxon>
        <taxon>Weeksellaceae</taxon>
        <taxon>Chryseobacterium group</taxon>
        <taxon>Chryseobacterium</taxon>
    </lineage>
</organism>
<dbReference type="RefSeq" id="WP_048508918.1">
    <property type="nucleotide sequence ID" value="NZ_LFND01000009.1"/>
</dbReference>
<dbReference type="EMBL" id="LFND01000009">
    <property type="protein sequence ID" value="KMQ58476.1"/>
    <property type="molecule type" value="Genomic_DNA"/>
</dbReference>
<feature type="transmembrane region" description="Helical" evidence="1">
    <location>
        <begin position="44"/>
        <end position="62"/>
    </location>
</feature>
<dbReference type="OrthoDB" id="6628973at2"/>
<protein>
    <recommendedName>
        <fullName evidence="4">DUF304 domain-containing protein</fullName>
    </recommendedName>
</protein>
<gene>
    <name evidence="2" type="ORF">ACM46_22520</name>
</gene>
<keyword evidence="1" id="KW-1133">Transmembrane helix</keyword>
<evidence type="ECO:0000313" key="3">
    <source>
        <dbReference type="Proteomes" id="UP000036261"/>
    </source>
</evidence>
<proteinExistence type="predicted"/>
<evidence type="ECO:0000313" key="2">
    <source>
        <dbReference type="EMBL" id="KMQ58476.1"/>
    </source>
</evidence>
<dbReference type="AlphaFoldDB" id="A0A0J7HY51"/>
<dbReference type="STRING" id="558151.ACM46_22520"/>
<keyword evidence="3" id="KW-1185">Reference proteome</keyword>